<evidence type="ECO:0000256" key="3">
    <source>
        <dbReference type="ARBA" id="ARBA00023163"/>
    </source>
</evidence>
<evidence type="ECO:0000313" key="5">
    <source>
        <dbReference type="EMBL" id="KXK59818.1"/>
    </source>
</evidence>
<dbReference type="AlphaFoldDB" id="A0A136PN69"/>
<dbReference type="Pfam" id="PF07702">
    <property type="entry name" value="UTRA"/>
    <property type="match status" value="1"/>
</dbReference>
<name>A0A136PN69_9ACTN</name>
<dbReference type="SUPFAM" id="SSF46785">
    <property type="entry name" value="Winged helix' DNA-binding domain"/>
    <property type="match status" value="1"/>
</dbReference>
<organism evidence="5 6">
    <name type="scientific">Micromonospora rosaria</name>
    <dbReference type="NCBI Taxonomy" id="47874"/>
    <lineage>
        <taxon>Bacteria</taxon>
        <taxon>Bacillati</taxon>
        <taxon>Actinomycetota</taxon>
        <taxon>Actinomycetes</taxon>
        <taxon>Micromonosporales</taxon>
        <taxon>Micromonosporaceae</taxon>
        <taxon>Micromonospora</taxon>
    </lineage>
</organism>
<dbReference type="Gene3D" id="3.40.1410.10">
    <property type="entry name" value="Chorismate lyase-like"/>
    <property type="match status" value="1"/>
</dbReference>
<dbReference type="PANTHER" id="PTHR44846:SF17">
    <property type="entry name" value="GNTR-FAMILY TRANSCRIPTIONAL REGULATOR"/>
    <property type="match status" value="1"/>
</dbReference>
<dbReference type="CDD" id="cd07377">
    <property type="entry name" value="WHTH_GntR"/>
    <property type="match status" value="1"/>
</dbReference>
<dbReference type="InterPro" id="IPR050679">
    <property type="entry name" value="Bact_HTH_transcr_reg"/>
</dbReference>
<dbReference type="InterPro" id="IPR011663">
    <property type="entry name" value="UTRA"/>
</dbReference>
<keyword evidence="3" id="KW-0804">Transcription</keyword>
<keyword evidence="6" id="KW-1185">Reference proteome</keyword>
<dbReference type="InterPro" id="IPR028978">
    <property type="entry name" value="Chorismate_lyase_/UTRA_dom_sf"/>
</dbReference>
<evidence type="ECO:0000259" key="4">
    <source>
        <dbReference type="PROSITE" id="PS50949"/>
    </source>
</evidence>
<proteinExistence type="predicted"/>
<protein>
    <submittedName>
        <fullName evidence="5">GntR family transcriptional regulator</fullName>
    </submittedName>
</protein>
<feature type="domain" description="HTH gntR-type" evidence="4">
    <location>
        <begin position="1"/>
        <end position="67"/>
    </location>
</feature>
<keyword evidence="1" id="KW-0805">Transcription regulation</keyword>
<dbReference type="GO" id="GO:0045892">
    <property type="term" value="P:negative regulation of DNA-templated transcription"/>
    <property type="evidence" value="ECO:0007669"/>
    <property type="project" value="TreeGrafter"/>
</dbReference>
<gene>
    <name evidence="5" type="ORF">AWW66_22320</name>
</gene>
<dbReference type="OrthoDB" id="3207674at2"/>
<comment type="caution">
    <text evidence="5">The sequence shown here is derived from an EMBL/GenBank/DDBJ whole genome shotgun (WGS) entry which is preliminary data.</text>
</comment>
<dbReference type="GO" id="GO:0003677">
    <property type="term" value="F:DNA binding"/>
    <property type="evidence" value="ECO:0007669"/>
    <property type="project" value="UniProtKB-KW"/>
</dbReference>
<dbReference type="SUPFAM" id="SSF64288">
    <property type="entry name" value="Chorismate lyase-like"/>
    <property type="match status" value="1"/>
</dbReference>
<dbReference type="Proteomes" id="UP000070620">
    <property type="component" value="Unassembled WGS sequence"/>
</dbReference>
<evidence type="ECO:0000256" key="2">
    <source>
        <dbReference type="ARBA" id="ARBA00023125"/>
    </source>
</evidence>
<reference evidence="5 6" key="1">
    <citation type="submission" date="2016-01" db="EMBL/GenBank/DDBJ databases">
        <title>Whole genome sequence and analysis of Micromonospora rosaria DSM 803, which can produce antibacterial substance rosamicin.</title>
        <authorList>
            <person name="Yang H."/>
            <person name="He X."/>
            <person name="Zhu D."/>
        </authorList>
    </citation>
    <scope>NUCLEOTIDE SEQUENCE [LARGE SCALE GENOMIC DNA]</scope>
    <source>
        <strain evidence="5 6">DSM 803</strain>
    </source>
</reference>
<keyword evidence="2" id="KW-0238">DNA-binding</keyword>
<dbReference type="SMART" id="SM00866">
    <property type="entry name" value="UTRA"/>
    <property type="match status" value="1"/>
</dbReference>
<dbReference type="SMART" id="SM00345">
    <property type="entry name" value="HTH_GNTR"/>
    <property type="match status" value="1"/>
</dbReference>
<dbReference type="Pfam" id="PF00392">
    <property type="entry name" value="GntR"/>
    <property type="match status" value="1"/>
</dbReference>
<sequence length="246" mass="27211">MQVRVADDIRLKIETGVYQPGDQLPTLDDLAADNLVSLAVARKAIDLLRQQGLVITLQGKGTFVRKRPTARRHGIDRYAKSRWRAGRAILTAEAEAQGHNAGQLMRELAETPAPVIVAERFKIAPGTPVWVRRRTTLVDDRPNQLADSYFELSVVRGTKIQEEDTGPGGSYARLEEAGHELDEITEEWSVRMPTGPESAALRLPAGTPVVDLTRTTYDTDGRPVEVMLAVIAGDMVQMAYRFKIPD</sequence>
<dbReference type="InterPro" id="IPR000524">
    <property type="entry name" value="Tscrpt_reg_HTH_GntR"/>
</dbReference>
<dbReference type="GO" id="GO:0003700">
    <property type="term" value="F:DNA-binding transcription factor activity"/>
    <property type="evidence" value="ECO:0007669"/>
    <property type="project" value="InterPro"/>
</dbReference>
<dbReference type="InterPro" id="IPR036388">
    <property type="entry name" value="WH-like_DNA-bd_sf"/>
</dbReference>
<accession>A0A136PN69</accession>
<dbReference type="Gene3D" id="1.10.10.10">
    <property type="entry name" value="Winged helix-like DNA-binding domain superfamily/Winged helix DNA-binding domain"/>
    <property type="match status" value="1"/>
</dbReference>
<dbReference type="PANTHER" id="PTHR44846">
    <property type="entry name" value="MANNOSYL-D-GLYCERATE TRANSPORT/METABOLISM SYSTEM REPRESSOR MNGR-RELATED"/>
    <property type="match status" value="1"/>
</dbReference>
<dbReference type="PROSITE" id="PS50949">
    <property type="entry name" value="HTH_GNTR"/>
    <property type="match status" value="1"/>
</dbReference>
<dbReference type="InterPro" id="IPR036390">
    <property type="entry name" value="WH_DNA-bd_sf"/>
</dbReference>
<evidence type="ECO:0000256" key="1">
    <source>
        <dbReference type="ARBA" id="ARBA00023015"/>
    </source>
</evidence>
<dbReference type="EMBL" id="LRQV01000096">
    <property type="protein sequence ID" value="KXK59818.1"/>
    <property type="molecule type" value="Genomic_DNA"/>
</dbReference>
<evidence type="ECO:0000313" key="6">
    <source>
        <dbReference type="Proteomes" id="UP000070620"/>
    </source>
</evidence>